<reference evidence="1" key="1">
    <citation type="submission" date="2023-07" db="EMBL/GenBank/DDBJ databases">
        <title>Black Yeasts Isolated from many extreme environments.</title>
        <authorList>
            <person name="Coleine C."/>
            <person name="Stajich J.E."/>
            <person name="Selbmann L."/>
        </authorList>
    </citation>
    <scope>NUCLEOTIDE SEQUENCE</scope>
    <source>
        <strain evidence="1">CCFEE 5714</strain>
    </source>
</reference>
<comment type="caution">
    <text evidence="1">The sequence shown here is derived from an EMBL/GenBank/DDBJ whole genome shotgun (WGS) entry which is preliminary data.</text>
</comment>
<proteinExistence type="predicted"/>
<evidence type="ECO:0000313" key="2">
    <source>
        <dbReference type="Proteomes" id="UP001281147"/>
    </source>
</evidence>
<gene>
    <name evidence="1" type="ORF">LTR37_019238</name>
</gene>
<keyword evidence="2" id="KW-1185">Reference proteome</keyword>
<name>A0ACC3MHT0_9PEZI</name>
<organism evidence="1 2">
    <name type="scientific">Vermiconidia calcicola</name>
    <dbReference type="NCBI Taxonomy" id="1690605"/>
    <lineage>
        <taxon>Eukaryota</taxon>
        <taxon>Fungi</taxon>
        <taxon>Dikarya</taxon>
        <taxon>Ascomycota</taxon>
        <taxon>Pezizomycotina</taxon>
        <taxon>Dothideomycetes</taxon>
        <taxon>Dothideomycetidae</taxon>
        <taxon>Mycosphaerellales</taxon>
        <taxon>Extremaceae</taxon>
        <taxon>Vermiconidia</taxon>
    </lineage>
</organism>
<dbReference type="EMBL" id="JAUTXU010000291">
    <property type="protein sequence ID" value="KAK3687029.1"/>
    <property type="molecule type" value="Genomic_DNA"/>
</dbReference>
<accession>A0ACC3MHT0</accession>
<evidence type="ECO:0000313" key="1">
    <source>
        <dbReference type="EMBL" id="KAK3687029.1"/>
    </source>
</evidence>
<sequence length="157" mass="16875">MITLQTVLAAIILALSISLALGWGHLEQACGDPPYSKECSRVLHGAGAMRYCIFVGIWGFLDVAVYLVDNFLVPLPPWVAVAMANVSGGVAMGGGSTLAALINGWKCEAGKDGALHLCHQIYANIAFLFMLVAVSWATAFALWPLRRYHSRPDSRLS</sequence>
<dbReference type="Proteomes" id="UP001281147">
    <property type="component" value="Unassembled WGS sequence"/>
</dbReference>
<protein>
    <submittedName>
        <fullName evidence="1">Uncharacterized protein</fullName>
    </submittedName>
</protein>